<name>A0A3P1XT64_TANFO</name>
<organism evidence="1 2">
    <name type="scientific">Tannerella forsythia</name>
    <name type="common">Bacteroides forsythus</name>
    <dbReference type="NCBI Taxonomy" id="28112"/>
    <lineage>
        <taxon>Bacteria</taxon>
        <taxon>Pseudomonadati</taxon>
        <taxon>Bacteroidota</taxon>
        <taxon>Bacteroidia</taxon>
        <taxon>Bacteroidales</taxon>
        <taxon>Tannerellaceae</taxon>
        <taxon>Tannerella</taxon>
    </lineage>
</organism>
<evidence type="ECO:0000313" key="2">
    <source>
        <dbReference type="Proteomes" id="UP000278609"/>
    </source>
</evidence>
<dbReference type="AlphaFoldDB" id="A0A3P1XT64"/>
<proteinExistence type="predicted"/>
<evidence type="ECO:0000313" key="1">
    <source>
        <dbReference type="EMBL" id="RRD62022.1"/>
    </source>
</evidence>
<gene>
    <name evidence="1" type="ORF">EII40_05435</name>
</gene>
<dbReference type="EMBL" id="RQYS01000019">
    <property type="protein sequence ID" value="RRD62022.1"/>
    <property type="molecule type" value="Genomic_DNA"/>
</dbReference>
<accession>A0A3P1XT64</accession>
<comment type="caution">
    <text evidence="1">The sequence shown here is derived from an EMBL/GenBank/DDBJ whole genome shotgun (WGS) entry which is preliminary data.</text>
</comment>
<protein>
    <submittedName>
        <fullName evidence="1">Uncharacterized protein</fullName>
    </submittedName>
</protein>
<sequence>MYRKNLSLVLQSKVSRDIPDADKISSFSLILPDNPLFRIMFSIVSPSRGLTNILLDKPKLRDTLFGVYH</sequence>
<dbReference type="RefSeq" id="WP_124751267.1">
    <property type="nucleotide sequence ID" value="NZ_RQYS01000019.1"/>
</dbReference>
<dbReference type="Proteomes" id="UP000278609">
    <property type="component" value="Unassembled WGS sequence"/>
</dbReference>
<reference evidence="1 2" key="1">
    <citation type="submission" date="2018-11" db="EMBL/GenBank/DDBJ databases">
        <title>Genomes From Bacteria Associated with the Canine Oral Cavity: a Test Case for Automated Genome-Based Taxonomic Assignment.</title>
        <authorList>
            <person name="Coil D.A."/>
            <person name="Jospin G."/>
            <person name="Darling A.E."/>
            <person name="Wallis C."/>
            <person name="Davis I.J."/>
            <person name="Harris S."/>
            <person name="Eisen J.A."/>
            <person name="Holcombe L.J."/>
            <person name="O'Flynn C."/>
        </authorList>
    </citation>
    <scope>NUCLEOTIDE SEQUENCE [LARGE SCALE GENOMIC DNA]</scope>
    <source>
        <strain evidence="1 2">OH2617_COT-023</strain>
    </source>
</reference>